<evidence type="ECO:0000256" key="2">
    <source>
        <dbReference type="ARBA" id="ARBA00022723"/>
    </source>
</evidence>
<dbReference type="PANTHER" id="PTHR33337">
    <property type="entry name" value="GFA DOMAIN-CONTAINING PROTEIN"/>
    <property type="match status" value="1"/>
</dbReference>
<sequence>MSELHHGSCLCGAVRFTARGALGKVTACHCSLCRKHSGHFDASCEVKKSDLRIEGEEALRWYAATPKARRGFCATCGASLFFDPPHLDWVGVSMGAFDGPTGTRLALHIFCADKGDYYDITDGLPQNAQ</sequence>
<name>A0A285II81_9RHOB</name>
<gene>
    <name evidence="6" type="ORF">SAMN06297129_1220</name>
</gene>
<dbReference type="GO" id="GO:0046872">
    <property type="term" value="F:metal ion binding"/>
    <property type="evidence" value="ECO:0007669"/>
    <property type="project" value="UniProtKB-KW"/>
</dbReference>
<proteinExistence type="inferred from homology"/>
<dbReference type="GO" id="GO:0016846">
    <property type="term" value="F:carbon-sulfur lyase activity"/>
    <property type="evidence" value="ECO:0007669"/>
    <property type="project" value="InterPro"/>
</dbReference>
<dbReference type="EMBL" id="OBEA01000002">
    <property type="protein sequence ID" value="SNY47678.1"/>
    <property type="molecule type" value="Genomic_DNA"/>
</dbReference>
<feature type="domain" description="CENP-V/GFA" evidence="5">
    <location>
        <begin position="5"/>
        <end position="119"/>
    </location>
</feature>
<evidence type="ECO:0000256" key="3">
    <source>
        <dbReference type="ARBA" id="ARBA00022833"/>
    </source>
</evidence>
<evidence type="ECO:0000256" key="1">
    <source>
        <dbReference type="ARBA" id="ARBA00005495"/>
    </source>
</evidence>
<dbReference type="InterPro" id="IPR006913">
    <property type="entry name" value="CENP-V/GFA"/>
</dbReference>
<dbReference type="Gene3D" id="3.90.1590.10">
    <property type="entry name" value="glutathione-dependent formaldehyde- activating enzyme (gfa)"/>
    <property type="match status" value="1"/>
</dbReference>
<reference evidence="6 7" key="1">
    <citation type="submission" date="2017-09" db="EMBL/GenBank/DDBJ databases">
        <authorList>
            <person name="Ehlers B."/>
            <person name="Leendertz F.H."/>
        </authorList>
    </citation>
    <scope>NUCLEOTIDE SEQUENCE [LARGE SCALE GENOMIC DNA]</scope>
    <source>
        <strain evidence="6 7">CGMCC 1.12662</strain>
    </source>
</reference>
<organism evidence="6 7">
    <name type="scientific">Pseudooceanicola antarcticus</name>
    <dbReference type="NCBI Taxonomy" id="1247613"/>
    <lineage>
        <taxon>Bacteria</taxon>
        <taxon>Pseudomonadati</taxon>
        <taxon>Pseudomonadota</taxon>
        <taxon>Alphaproteobacteria</taxon>
        <taxon>Rhodobacterales</taxon>
        <taxon>Paracoccaceae</taxon>
        <taxon>Pseudooceanicola</taxon>
    </lineage>
</organism>
<dbReference type="InterPro" id="IPR011057">
    <property type="entry name" value="Mss4-like_sf"/>
</dbReference>
<dbReference type="PROSITE" id="PS51891">
    <property type="entry name" value="CENP_V_GFA"/>
    <property type="match status" value="1"/>
</dbReference>
<evidence type="ECO:0000259" key="5">
    <source>
        <dbReference type="PROSITE" id="PS51891"/>
    </source>
</evidence>
<evidence type="ECO:0000313" key="6">
    <source>
        <dbReference type="EMBL" id="SNY47678.1"/>
    </source>
</evidence>
<dbReference type="SUPFAM" id="SSF51316">
    <property type="entry name" value="Mss4-like"/>
    <property type="match status" value="1"/>
</dbReference>
<keyword evidence="3" id="KW-0862">Zinc</keyword>
<evidence type="ECO:0000313" key="7">
    <source>
        <dbReference type="Proteomes" id="UP000231655"/>
    </source>
</evidence>
<dbReference type="Pfam" id="PF04828">
    <property type="entry name" value="GFA"/>
    <property type="match status" value="1"/>
</dbReference>
<comment type="similarity">
    <text evidence="1">Belongs to the Gfa family.</text>
</comment>
<dbReference type="AlphaFoldDB" id="A0A285II81"/>
<accession>A0A285II81</accession>
<protein>
    <submittedName>
        <fullName evidence="6">Uncharacterized conserved protein</fullName>
    </submittedName>
</protein>
<keyword evidence="4" id="KW-0456">Lyase</keyword>
<dbReference type="Proteomes" id="UP000231655">
    <property type="component" value="Unassembled WGS sequence"/>
</dbReference>
<dbReference type="PANTHER" id="PTHR33337:SF40">
    <property type="entry name" value="CENP-V_GFA DOMAIN-CONTAINING PROTEIN-RELATED"/>
    <property type="match status" value="1"/>
</dbReference>
<dbReference type="RefSeq" id="WP_198431789.1">
    <property type="nucleotide sequence ID" value="NZ_OBEA01000002.1"/>
</dbReference>
<keyword evidence="2" id="KW-0479">Metal-binding</keyword>
<evidence type="ECO:0000256" key="4">
    <source>
        <dbReference type="ARBA" id="ARBA00023239"/>
    </source>
</evidence>